<evidence type="ECO:0000256" key="5">
    <source>
        <dbReference type="ARBA" id="ARBA00022694"/>
    </source>
</evidence>
<dbReference type="InterPro" id="IPR008266">
    <property type="entry name" value="Tyr_kinase_AS"/>
</dbReference>
<evidence type="ECO:0000256" key="6">
    <source>
        <dbReference type="ARBA" id="ARBA00022741"/>
    </source>
</evidence>
<dbReference type="PROSITE" id="PS50011">
    <property type="entry name" value="PROTEIN_KINASE_DOM"/>
    <property type="match status" value="1"/>
</dbReference>
<evidence type="ECO:0000256" key="8">
    <source>
        <dbReference type="ARBA" id="ARBA00022840"/>
    </source>
</evidence>
<dbReference type="Gene3D" id="1.10.510.10">
    <property type="entry name" value="Transferase(Phosphotransferase) domain 1"/>
    <property type="match status" value="1"/>
</dbReference>
<dbReference type="GO" id="GO:0005829">
    <property type="term" value="C:cytosol"/>
    <property type="evidence" value="ECO:0007669"/>
    <property type="project" value="TreeGrafter"/>
</dbReference>
<evidence type="ECO:0000256" key="4">
    <source>
        <dbReference type="ARBA" id="ARBA00022679"/>
    </source>
</evidence>
<evidence type="ECO:0000256" key="9">
    <source>
        <dbReference type="ARBA" id="ARBA00047899"/>
    </source>
</evidence>
<dbReference type="Pfam" id="PF00069">
    <property type="entry name" value="Pkinase"/>
    <property type="match status" value="1"/>
</dbReference>
<dbReference type="GO" id="GO:0005524">
    <property type="term" value="F:ATP binding"/>
    <property type="evidence" value="ECO:0007669"/>
    <property type="project" value="UniProtKB-KW"/>
</dbReference>
<dbReference type="NCBIfam" id="TIGR03724">
    <property type="entry name" value="arch_bud32"/>
    <property type="match status" value="1"/>
</dbReference>
<keyword evidence="7 12" id="KW-0418">Kinase</keyword>
<dbReference type="InterPro" id="IPR011009">
    <property type="entry name" value="Kinase-like_dom_sf"/>
</dbReference>
<dbReference type="AlphaFoldDB" id="A0A832RWW2"/>
<evidence type="ECO:0000313" key="12">
    <source>
        <dbReference type="EMBL" id="HIH70110.1"/>
    </source>
</evidence>
<evidence type="ECO:0000256" key="2">
    <source>
        <dbReference type="ARBA" id="ARBA00012513"/>
    </source>
</evidence>
<name>A0A832RWW2_9EURY</name>
<keyword evidence="8" id="KW-0067">ATP-binding</keyword>
<proteinExistence type="inferred from homology"/>
<keyword evidence="5" id="KW-0819">tRNA processing</keyword>
<evidence type="ECO:0000256" key="1">
    <source>
        <dbReference type="ARBA" id="ARBA00010630"/>
    </source>
</evidence>
<accession>A0A832RWW2</accession>
<evidence type="ECO:0000256" key="10">
    <source>
        <dbReference type="ARBA" id="ARBA00048679"/>
    </source>
</evidence>
<dbReference type="PANTHER" id="PTHR12209:SF0">
    <property type="entry name" value="EKC_KEOPS COMPLEX SUBUNIT TP53RK"/>
    <property type="match status" value="1"/>
</dbReference>
<dbReference type="GO" id="GO:0008033">
    <property type="term" value="P:tRNA processing"/>
    <property type="evidence" value="ECO:0007669"/>
    <property type="project" value="UniProtKB-KW"/>
</dbReference>
<dbReference type="PROSITE" id="PS00109">
    <property type="entry name" value="PROTEIN_KINASE_TYR"/>
    <property type="match status" value="1"/>
</dbReference>
<comment type="catalytic activity">
    <reaction evidence="9">
        <text>L-threonyl-[protein] + ATP = O-phospho-L-threonyl-[protein] + ADP + H(+)</text>
        <dbReference type="Rhea" id="RHEA:46608"/>
        <dbReference type="Rhea" id="RHEA-COMP:11060"/>
        <dbReference type="Rhea" id="RHEA-COMP:11605"/>
        <dbReference type="ChEBI" id="CHEBI:15378"/>
        <dbReference type="ChEBI" id="CHEBI:30013"/>
        <dbReference type="ChEBI" id="CHEBI:30616"/>
        <dbReference type="ChEBI" id="CHEBI:61977"/>
        <dbReference type="ChEBI" id="CHEBI:456216"/>
        <dbReference type="EC" id="2.7.11.1"/>
    </reaction>
</comment>
<dbReference type="GO" id="GO:0004674">
    <property type="term" value="F:protein serine/threonine kinase activity"/>
    <property type="evidence" value="ECO:0007669"/>
    <property type="project" value="UniProtKB-KW"/>
</dbReference>
<gene>
    <name evidence="12" type="ORF">HA299_05825</name>
</gene>
<reference evidence="12" key="1">
    <citation type="journal article" date="2020" name="bioRxiv">
        <title>A rank-normalized archaeal taxonomy based on genome phylogeny resolves widespread incomplete and uneven classifications.</title>
        <authorList>
            <person name="Rinke C."/>
            <person name="Chuvochina M."/>
            <person name="Mussig A.J."/>
            <person name="Chaumeil P.-A."/>
            <person name="Waite D.W."/>
            <person name="Whitman W.B."/>
            <person name="Parks D.H."/>
            <person name="Hugenholtz P."/>
        </authorList>
    </citation>
    <scope>NUCLEOTIDE SEQUENCE</scope>
    <source>
        <strain evidence="12">UBA12518</strain>
    </source>
</reference>
<dbReference type="EC" id="2.7.11.1" evidence="2"/>
<evidence type="ECO:0000313" key="13">
    <source>
        <dbReference type="Proteomes" id="UP000600363"/>
    </source>
</evidence>
<keyword evidence="4" id="KW-0808">Transferase</keyword>
<evidence type="ECO:0000256" key="3">
    <source>
        <dbReference type="ARBA" id="ARBA00022527"/>
    </source>
</evidence>
<dbReference type="SUPFAM" id="SSF56112">
    <property type="entry name" value="Protein kinase-like (PK-like)"/>
    <property type="match status" value="1"/>
</dbReference>
<dbReference type="NCBIfam" id="NF011462">
    <property type="entry name" value="PRK14879.1-3"/>
    <property type="match status" value="1"/>
</dbReference>
<organism evidence="12 13">
    <name type="scientific">Methermicoccus shengliensis</name>
    <dbReference type="NCBI Taxonomy" id="660064"/>
    <lineage>
        <taxon>Archaea</taxon>
        <taxon>Methanobacteriati</taxon>
        <taxon>Methanobacteriota</taxon>
        <taxon>Stenosarchaea group</taxon>
        <taxon>Methanomicrobia</taxon>
        <taxon>Methanosarcinales</taxon>
        <taxon>Methermicoccaceae</taxon>
        <taxon>Methermicoccus</taxon>
    </lineage>
</organism>
<dbReference type="Proteomes" id="UP000600363">
    <property type="component" value="Unassembled WGS sequence"/>
</dbReference>
<evidence type="ECO:0000259" key="11">
    <source>
        <dbReference type="PROSITE" id="PS50011"/>
    </source>
</evidence>
<dbReference type="PANTHER" id="PTHR12209">
    <property type="entry name" value="NON-SPECIFIC SERINE/THREONINE PROTEIN KINASE"/>
    <property type="match status" value="1"/>
</dbReference>
<dbReference type="EMBL" id="DUIH01000021">
    <property type="protein sequence ID" value="HIH70110.1"/>
    <property type="molecule type" value="Genomic_DNA"/>
</dbReference>
<dbReference type="RefSeq" id="WP_042686456.1">
    <property type="nucleotide sequence ID" value="NZ_DUIH01000021.1"/>
</dbReference>
<keyword evidence="3" id="KW-0723">Serine/threonine-protein kinase</keyword>
<comment type="caution">
    <text evidence="12">The sequence shown here is derived from an EMBL/GenBank/DDBJ whole genome shotgun (WGS) entry which is preliminary data.</text>
</comment>
<keyword evidence="6" id="KW-0547">Nucleotide-binding</keyword>
<protein>
    <recommendedName>
        <fullName evidence="2">non-specific serine/threonine protein kinase</fullName>
        <ecNumber evidence="2">2.7.11.1</ecNumber>
    </recommendedName>
</protein>
<feature type="domain" description="Protein kinase" evidence="11">
    <location>
        <begin position="1"/>
        <end position="192"/>
    </location>
</feature>
<comment type="similarity">
    <text evidence="1">Belongs to the protein kinase superfamily. BUD32 family.</text>
</comment>
<dbReference type="InterPro" id="IPR000719">
    <property type="entry name" value="Prot_kinase_dom"/>
</dbReference>
<sequence length="192" mass="21886">MSEIIGRGAEAIIIRKGDRVIKHRLSKGYRIPQLDERIRRERTRLEAKLTSMARRCGVPTPIVYDVDEFDLVLEYIEGISLKQCLNEALSMRAGKMAATLHKGGIVHYDLTTSNMLLDRHDRLYLIDFGLAAFDSSIEGFGVDVHLYLQSVRATHADEALTSAFLKGYRSASPLFDEVMDRVKEIERRARYL</sequence>
<dbReference type="InterPro" id="IPR022495">
    <property type="entry name" value="Bud32"/>
</dbReference>
<evidence type="ECO:0000256" key="7">
    <source>
        <dbReference type="ARBA" id="ARBA00022777"/>
    </source>
</evidence>
<dbReference type="Gene3D" id="3.30.200.20">
    <property type="entry name" value="Phosphorylase Kinase, domain 1"/>
    <property type="match status" value="1"/>
</dbReference>
<comment type="catalytic activity">
    <reaction evidence="10">
        <text>L-seryl-[protein] + ATP = O-phospho-L-seryl-[protein] + ADP + H(+)</text>
        <dbReference type="Rhea" id="RHEA:17989"/>
        <dbReference type="Rhea" id="RHEA-COMP:9863"/>
        <dbReference type="Rhea" id="RHEA-COMP:11604"/>
        <dbReference type="ChEBI" id="CHEBI:15378"/>
        <dbReference type="ChEBI" id="CHEBI:29999"/>
        <dbReference type="ChEBI" id="CHEBI:30616"/>
        <dbReference type="ChEBI" id="CHEBI:83421"/>
        <dbReference type="ChEBI" id="CHEBI:456216"/>
        <dbReference type="EC" id="2.7.11.1"/>
    </reaction>
</comment>